<reference evidence="1" key="1">
    <citation type="journal article" date="2020" name="Nature">
        <title>Giant virus diversity and host interactions through global metagenomics.</title>
        <authorList>
            <person name="Schulz F."/>
            <person name="Roux S."/>
            <person name="Paez-Espino D."/>
            <person name="Jungbluth S."/>
            <person name="Walsh D.A."/>
            <person name="Denef V.J."/>
            <person name="McMahon K.D."/>
            <person name="Konstantinidis K.T."/>
            <person name="Eloe-Fadrosh E.A."/>
            <person name="Kyrpides N.C."/>
            <person name="Woyke T."/>
        </authorList>
    </citation>
    <scope>NUCLEOTIDE SEQUENCE</scope>
    <source>
        <strain evidence="1">GVMAG-M-3300023184-88</strain>
    </source>
</reference>
<organism evidence="1">
    <name type="scientific">viral metagenome</name>
    <dbReference type="NCBI Taxonomy" id="1070528"/>
    <lineage>
        <taxon>unclassified sequences</taxon>
        <taxon>metagenomes</taxon>
        <taxon>organismal metagenomes</taxon>
    </lineage>
</organism>
<name>A0A6C0IID4_9ZZZZ</name>
<proteinExistence type="predicted"/>
<dbReference type="AlphaFoldDB" id="A0A6C0IID4"/>
<sequence length="181" mass="21282">MILSIPYQTFETENVHLTPFQYDRYGKNIAQLSYKDNSIDFQDISILSPPLKVLQYQPESSRLRLDVSEHAHFQTKMQTLQDHLIGTFFMHQQSFLNISHQSLEYIRHLFYFLLDESVLSLYMYPTTKVKLSEGVMGRVSDLKPGDTVRCVIRLQGILQMVYRDGVRLRLHHSVPGMWRTK</sequence>
<protein>
    <submittedName>
        <fullName evidence="1">Uncharacterized protein</fullName>
    </submittedName>
</protein>
<evidence type="ECO:0000313" key="1">
    <source>
        <dbReference type="EMBL" id="QHT92549.1"/>
    </source>
</evidence>
<dbReference type="EMBL" id="MN740190">
    <property type="protein sequence ID" value="QHT92549.1"/>
    <property type="molecule type" value="Genomic_DNA"/>
</dbReference>
<accession>A0A6C0IID4</accession>